<dbReference type="AlphaFoldDB" id="V9VYH7"/>
<dbReference type="KEGG" id="lmd:METH_08605"/>
<evidence type="ECO:0000313" key="1">
    <source>
        <dbReference type="EMBL" id="AHD03008.1"/>
    </source>
</evidence>
<sequence>MTKLQSKLRHTRLFDLMRQREMARDASRKLRVSRLTDGEGDEAILLRDLATRSLTAPHSRRI</sequence>
<dbReference type="Proteomes" id="UP000018780">
    <property type="component" value="Chromosome"/>
</dbReference>
<dbReference type="PATRIC" id="fig|999552.6.peg.1729"/>
<organism evidence="1 2">
    <name type="scientific">Leisingera methylohalidivorans DSM 14336</name>
    <dbReference type="NCBI Taxonomy" id="999552"/>
    <lineage>
        <taxon>Bacteria</taxon>
        <taxon>Pseudomonadati</taxon>
        <taxon>Pseudomonadota</taxon>
        <taxon>Alphaproteobacteria</taxon>
        <taxon>Rhodobacterales</taxon>
        <taxon>Roseobacteraceae</taxon>
        <taxon>Leisingera</taxon>
    </lineage>
</organism>
<accession>V9VYH7</accession>
<reference evidence="1 2" key="1">
    <citation type="submission" date="2013-09" db="EMBL/GenBank/DDBJ databases">
        <authorList>
            <consortium name="DOE Joint Genome Institute"/>
            <person name="Klenk H.-P."/>
            <person name="Huntemann M."/>
            <person name="Han J."/>
            <person name="Chen A."/>
            <person name="Kyrpides N."/>
            <person name="Mavromatis K."/>
            <person name="Markowitz V."/>
            <person name="Palaniappan K."/>
            <person name="Ivanova N."/>
            <person name="Schaumberg A."/>
            <person name="Pati A."/>
            <person name="Liolios K."/>
            <person name="Nordberg H.P."/>
            <person name="Cantor M.N."/>
            <person name="Hua S.X."/>
            <person name="Woyke T."/>
        </authorList>
    </citation>
    <scope>NUCLEOTIDE SEQUENCE [LARGE SCALE GENOMIC DNA]</scope>
    <source>
        <strain evidence="1 2">DSM 14336</strain>
    </source>
</reference>
<keyword evidence="2" id="KW-1185">Reference proteome</keyword>
<gene>
    <name evidence="1" type="ORF">METH_08605</name>
</gene>
<dbReference type="HOGENOM" id="CLU_2898727_0_0_5"/>
<dbReference type="EMBL" id="CP006773">
    <property type="protein sequence ID" value="AHD03008.1"/>
    <property type="molecule type" value="Genomic_DNA"/>
</dbReference>
<name>V9VYH7_9RHOB</name>
<dbReference type="RefSeq" id="WP_024089983.1">
    <property type="nucleotide sequence ID" value="NC_023135.1"/>
</dbReference>
<proteinExistence type="predicted"/>
<protein>
    <submittedName>
        <fullName evidence="1">Uncharacterized protein</fullName>
    </submittedName>
</protein>
<evidence type="ECO:0000313" key="2">
    <source>
        <dbReference type="Proteomes" id="UP000018780"/>
    </source>
</evidence>
<dbReference type="OrthoDB" id="7746086at2"/>